<dbReference type="Proteomes" id="UP001597252">
    <property type="component" value="Unassembled WGS sequence"/>
</dbReference>
<dbReference type="PANTHER" id="PTHR30136">
    <property type="entry name" value="HELIX-TURN-HELIX TRANSCRIPTIONAL REGULATOR, ICLR FAMILY"/>
    <property type="match status" value="1"/>
</dbReference>
<keyword evidence="2" id="KW-0238">DNA-binding</keyword>
<dbReference type="RefSeq" id="WP_125748444.1">
    <property type="nucleotide sequence ID" value="NZ_JBHTON010000019.1"/>
</dbReference>
<dbReference type="Pfam" id="PF09339">
    <property type="entry name" value="HTH_IclR"/>
    <property type="match status" value="1"/>
</dbReference>
<dbReference type="InterPro" id="IPR036390">
    <property type="entry name" value="WH_DNA-bd_sf"/>
</dbReference>
<evidence type="ECO:0000313" key="6">
    <source>
        <dbReference type="Proteomes" id="UP001597252"/>
    </source>
</evidence>
<dbReference type="InterPro" id="IPR036388">
    <property type="entry name" value="WH-like_DNA-bd_sf"/>
</dbReference>
<sequence length="251" mass="27392">MIDEKLYGTALIKGKAILDFILACDHAPTLAEITAGTAASKPTTLKLLTTLSALQLVRREEVGKRYYLGTQMLSYGEKAADSFDITALARPYLQQLRDETGETVNLGVVSDGHIVLIEKLETPNSIKLRSVIGGTMHMYSSAMGKAILAEYQAPLLSQYFAHHELKHVTAHTLTTQAALRADLKTVAQTGVGIDDEETEPGVFCIGAALKRNAHIMGAFSVSSPKYRLTPERCDEFVQAILHTQQAIESKF</sequence>
<keyword evidence="6" id="KW-1185">Reference proteome</keyword>
<evidence type="ECO:0000256" key="2">
    <source>
        <dbReference type="ARBA" id="ARBA00023125"/>
    </source>
</evidence>
<dbReference type="InterPro" id="IPR005471">
    <property type="entry name" value="Tscrpt_reg_IclR_N"/>
</dbReference>
<proteinExistence type="predicted"/>
<gene>
    <name evidence="5" type="ORF">ACFQ5J_07190</name>
</gene>
<keyword evidence="3" id="KW-0804">Transcription</keyword>
<evidence type="ECO:0000256" key="3">
    <source>
        <dbReference type="ARBA" id="ARBA00023163"/>
    </source>
</evidence>
<dbReference type="InterPro" id="IPR029016">
    <property type="entry name" value="GAF-like_dom_sf"/>
</dbReference>
<evidence type="ECO:0000313" key="5">
    <source>
        <dbReference type="EMBL" id="MFD1485011.1"/>
    </source>
</evidence>
<evidence type="ECO:0000256" key="1">
    <source>
        <dbReference type="ARBA" id="ARBA00023015"/>
    </source>
</evidence>
<accession>A0ABW4E794</accession>
<dbReference type="Gene3D" id="3.30.450.40">
    <property type="match status" value="1"/>
</dbReference>
<protein>
    <submittedName>
        <fullName evidence="5">IclR family transcriptional regulator</fullName>
    </submittedName>
</protein>
<dbReference type="PANTHER" id="PTHR30136:SF24">
    <property type="entry name" value="HTH-TYPE TRANSCRIPTIONAL REPRESSOR ALLR"/>
    <property type="match status" value="1"/>
</dbReference>
<feature type="domain" description="IclR-ED" evidence="4">
    <location>
        <begin position="71"/>
        <end position="251"/>
    </location>
</feature>
<dbReference type="SUPFAM" id="SSF46785">
    <property type="entry name" value="Winged helix' DNA-binding domain"/>
    <property type="match status" value="1"/>
</dbReference>
<comment type="caution">
    <text evidence="5">The sequence shown here is derived from an EMBL/GenBank/DDBJ whole genome shotgun (WGS) entry which is preliminary data.</text>
</comment>
<dbReference type="SUPFAM" id="SSF55781">
    <property type="entry name" value="GAF domain-like"/>
    <property type="match status" value="1"/>
</dbReference>
<dbReference type="SMART" id="SM00346">
    <property type="entry name" value="HTH_ICLR"/>
    <property type="match status" value="1"/>
</dbReference>
<reference evidence="6" key="1">
    <citation type="journal article" date="2019" name="Int. J. Syst. Evol. Microbiol.">
        <title>The Global Catalogue of Microorganisms (GCM) 10K type strain sequencing project: providing services to taxonomists for standard genome sequencing and annotation.</title>
        <authorList>
            <consortium name="The Broad Institute Genomics Platform"/>
            <consortium name="The Broad Institute Genome Sequencing Center for Infectious Disease"/>
            <person name="Wu L."/>
            <person name="Ma J."/>
        </authorList>
    </citation>
    <scope>NUCLEOTIDE SEQUENCE [LARGE SCALE GENOMIC DNA]</scope>
    <source>
        <strain evidence="6">CCM 8903</strain>
    </source>
</reference>
<organism evidence="5 6">
    <name type="scientific">Lacticaseibacillus baoqingensis</name>
    <dbReference type="NCBI Taxonomy" id="2486013"/>
    <lineage>
        <taxon>Bacteria</taxon>
        <taxon>Bacillati</taxon>
        <taxon>Bacillota</taxon>
        <taxon>Bacilli</taxon>
        <taxon>Lactobacillales</taxon>
        <taxon>Lactobacillaceae</taxon>
        <taxon>Lacticaseibacillus</taxon>
    </lineage>
</organism>
<dbReference type="InterPro" id="IPR014757">
    <property type="entry name" value="Tscrpt_reg_IclR_C"/>
</dbReference>
<dbReference type="Pfam" id="PF01614">
    <property type="entry name" value="IclR_C"/>
    <property type="match status" value="1"/>
</dbReference>
<name>A0ABW4E794_9LACO</name>
<keyword evidence="1" id="KW-0805">Transcription regulation</keyword>
<evidence type="ECO:0000259" key="4">
    <source>
        <dbReference type="PROSITE" id="PS51078"/>
    </source>
</evidence>
<dbReference type="InterPro" id="IPR050707">
    <property type="entry name" value="HTH_MetabolicPath_Reg"/>
</dbReference>
<dbReference type="PROSITE" id="PS51078">
    <property type="entry name" value="ICLR_ED"/>
    <property type="match status" value="1"/>
</dbReference>
<dbReference type="EMBL" id="JBHTON010000019">
    <property type="protein sequence ID" value="MFD1485011.1"/>
    <property type="molecule type" value="Genomic_DNA"/>
</dbReference>
<dbReference type="Gene3D" id="1.10.10.10">
    <property type="entry name" value="Winged helix-like DNA-binding domain superfamily/Winged helix DNA-binding domain"/>
    <property type="match status" value="1"/>
</dbReference>